<organism evidence="3 4">
    <name type="scientific">Leucobacter chromiiresistens</name>
    <dbReference type="NCBI Taxonomy" id="1079994"/>
    <lineage>
        <taxon>Bacteria</taxon>
        <taxon>Bacillati</taxon>
        <taxon>Actinomycetota</taxon>
        <taxon>Actinomycetes</taxon>
        <taxon>Micrococcales</taxon>
        <taxon>Microbacteriaceae</taxon>
        <taxon>Leucobacter</taxon>
    </lineage>
</organism>
<dbReference type="EMBL" id="FNKB01000002">
    <property type="protein sequence ID" value="SDQ50059.1"/>
    <property type="molecule type" value="Genomic_DNA"/>
</dbReference>
<gene>
    <name evidence="3" type="ORF">SAMN04488565_2756</name>
</gene>
<keyword evidence="2" id="KW-0812">Transmembrane</keyword>
<name>A0A1H1BDQ7_9MICO</name>
<dbReference type="OrthoDB" id="4796411at2"/>
<evidence type="ECO:0000313" key="3">
    <source>
        <dbReference type="EMBL" id="SDQ50059.1"/>
    </source>
</evidence>
<feature type="region of interest" description="Disordered" evidence="1">
    <location>
        <begin position="651"/>
        <end position="678"/>
    </location>
</feature>
<feature type="transmembrane region" description="Helical" evidence="2">
    <location>
        <begin position="91"/>
        <end position="110"/>
    </location>
</feature>
<reference evidence="3 4" key="1">
    <citation type="submission" date="2016-10" db="EMBL/GenBank/DDBJ databases">
        <authorList>
            <person name="de Groot N.N."/>
        </authorList>
    </citation>
    <scope>NUCLEOTIDE SEQUENCE [LARGE SCALE GENOMIC DNA]</scope>
    <source>
        <strain evidence="3 4">DSM 22788</strain>
    </source>
</reference>
<feature type="transmembrane region" description="Helical" evidence="2">
    <location>
        <begin position="609"/>
        <end position="628"/>
    </location>
</feature>
<feature type="transmembrane region" description="Helical" evidence="2">
    <location>
        <begin position="63"/>
        <end position="85"/>
    </location>
</feature>
<dbReference type="Proteomes" id="UP000182690">
    <property type="component" value="Unassembled WGS sequence"/>
</dbReference>
<feature type="transmembrane region" description="Helical" evidence="2">
    <location>
        <begin position="580"/>
        <end position="597"/>
    </location>
</feature>
<dbReference type="Gene3D" id="3.90.550.10">
    <property type="entry name" value="Spore Coat Polysaccharide Biosynthesis Protein SpsA, Chain A"/>
    <property type="match status" value="1"/>
</dbReference>
<keyword evidence="2" id="KW-1133">Transmembrane helix</keyword>
<evidence type="ECO:0000256" key="2">
    <source>
        <dbReference type="SAM" id="Phobius"/>
    </source>
</evidence>
<dbReference type="RefSeq" id="WP_010156350.1">
    <property type="nucleotide sequence ID" value="NZ_FNKB01000002.1"/>
</dbReference>
<accession>A0A1H1BDQ7</accession>
<evidence type="ECO:0000313" key="4">
    <source>
        <dbReference type="Proteomes" id="UP000182690"/>
    </source>
</evidence>
<dbReference type="InterPro" id="IPR029044">
    <property type="entry name" value="Nucleotide-diphossugar_trans"/>
</dbReference>
<dbReference type="eggNOG" id="COG1215">
    <property type="taxonomic scope" value="Bacteria"/>
</dbReference>
<sequence>MRRSSTTAEFGVADTVAAARPPALQPSPHEANAALAAGEASDPCAANEANEIPRGRRDAGYRLFEMLPAMLSLGVPVAAILLSLVDLRVGMLFVIAFIALTLVRAVRGGVDALRGFRRMRLAERVDWAAVAAETEQAVRRARACPAAPVEQLLGPATRALPEPFASTHDAFLRRLSADAQAVPLPSDVVHAVIVAAYNEPFEVIEPSLHSLAASSGAERLVVVFAYEQRGGAAMRERAVRLRHAFAPRFAAFIAVEHPAGLPDEIAGKGANITYAARHLRSWLRLREIDPADVVVTTLDCDNRVHPHYFASVTCAFVRDADRARRSYQPISTFVNNLWHAPAPTRVVAAGNTLWNLISTVRPATLRNFASHSQPMDALIAMDYWSRRTIVEDGHQYWRSYFHFDGRYAVTPIHLPVSQDAVLGASLARTLRAQFTQLCRWAYGASDIAFVGARLFAKDRRAPFGATLARFATLLDSHVTLACVAPMVAFGAWIPIVVGSLSGGAGTPLAMLLREAGSASANGAAWATHALGIPVSSAVEAARASAFAGPTPWNHLFTAPPFSVAQLAAELPGMVGTVQRFALVGVAVTIVLTLLLTPRRPAHVSRRRSLGMLAQWVLLPVTLLCYNTASAVVSQYRLLVGAYREHFEVTEKRAPAPARAPRAESEGARPPHERVGESH</sequence>
<feature type="compositionally biased region" description="Basic and acidic residues" evidence="1">
    <location>
        <begin position="660"/>
        <end position="678"/>
    </location>
</feature>
<keyword evidence="2" id="KW-0472">Membrane</keyword>
<proteinExistence type="predicted"/>
<dbReference type="STRING" id="1079994.SAMN04488565_2756"/>
<evidence type="ECO:0008006" key="5">
    <source>
        <dbReference type="Google" id="ProtNLM"/>
    </source>
</evidence>
<dbReference type="AlphaFoldDB" id="A0A1H1BDQ7"/>
<protein>
    <recommendedName>
        <fullName evidence="5">Glycosyltransferase, catalytic subunit of cellulose synthase and poly-beta-1,6-N-acetylglucosamine synthase</fullName>
    </recommendedName>
</protein>
<dbReference type="PANTHER" id="PTHR36851:SF1">
    <property type="entry name" value="GLYCO_TRANS_2-LIKE DOMAIN-CONTAINING PROTEIN"/>
    <property type="match status" value="1"/>
</dbReference>
<dbReference type="PANTHER" id="PTHR36851">
    <property type="entry name" value="UNNAMED PRODUCT"/>
    <property type="match status" value="1"/>
</dbReference>
<feature type="transmembrane region" description="Helical" evidence="2">
    <location>
        <begin position="478"/>
        <end position="500"/>
    </location>
</feature>
<evidence type="ECO:0000256" key="1">
    <source>
        <dbReference type="SAM" id="MobiDB-lite"/>
    </source>
</evidence>